<dbReference type="PANTHER" id="PTHR33936:SF24">
    <property type="entry name" value="C2H2-TYPE DOMAIN-CONTAINING PROTEIN"/>
    <property type="match status" value="1"/>
</dbReference>
<feature type="domain" description="C2H2-type" evidence="2">
    <location>
        <begin position="30"/>
        <end position="58"/>
    </location>
</feature>
<reference evidence="3" key="1">
    <citation type="submission" date="2023-07" db="EMBL/GenBank/DDBJ databases">
        <authorList>
            <consortium name="CYATHOMIX"/>
        </authorList>
    </citation>
    <scope>NUCLEOTIDE SEQUENCE</scope>
    <source>
        <strain evidence="3">N/A</strain>
    </source>
</reference>
<keyword evidence="1" id="KW-0863">Zinc-finger</keyword>
<dbReference type="PANTHER" id="PTHR33936">
    <property type="entry name" value="PROTEIN CBG17840"/>
    <property type="match status" value="1"/>
</dbReference>
<gene>
    <name evidence="3" type="ORF">CYNAS_LOCUS5296</name>
</gene>
<evidence type="ECO:0000313" key="3">
    <source>
        <dbReference type="EMBL" id="CAJ0593313.1"/>
    </source>
</evidence>
<keyword evidence="4" id="KW-1185">Reference proteome</keyword>
<dbReference type="Proteomes" id="UP001176961">
    <property type="component" value="Unassembled WGS sequence"/>
</dbReference>
<feature type="non-terminal residue" evidence="3">
    <location>
        <position position="201"/>
    </location>
</feature>
<dbReference type="AlphaFoldDB" id="A0AA36DTV1"/>
<dbReference type="PROSITE" id="PS00028">
    <property type="entry name" value="ZINC_FINGER_C2H2_1"/>
    <property type="match status" value="2"/>
</dbReference>
<keyword evidence="1" id="KW-0479">Metal-binding</keyword>
<dbReference type="PROSITE" id="PS50157">
    <property type="entry name" value="ZINC_FINGER_C2H2_2"/>
    <property type="match status" value="1"/>
</dbReference>
<dbReference type="GO" id="GO:0008270">
    <property type="term" value="F:zinc ion binding"/>
    <property type="evidence" value="ECO:0007669"/>
    <property type="project" value="UniProtKB-KW"/>
</dbReference>
<dbReference type="Pfam" id="PF00096">
    <property type="entry name" value="zf-C2H2"/>
    <property type="match status" value="1"/>
</dbReference>
<dbReference type="SUPFAM" id="SSF57667">
    <property type="entry name" value="beta-beta-alpha zinc fingers"/>
    <property type="match status" value="1"/>
</dbReference>
<dbReference type="Gene3D" id="3.30.160.60">
    <property type="entry name" value="Classic Zinc Finger"/>
    <property type="match status" value="1"/>
</dbReference>
<dbReference type="InterPro" id="IPR036236">
    <property type="entry name" value="Znf_C2H2_sf"/>
</dbReference>
<keyword evidence="1" id="KW-0862">Zinc</keyword>
<name>A0AA36DTV1_CYLNA</name>
<dbReference type="InterPro" id="IPR013087">
    <property type="entry name" value="Znf_C2H2_type"/>
</dbReference>
<proteinExistence type="predicted"/>
<dbReference type="SMART" id="SM00355">
    <property type="entry name" value="ZnF_C2H2"/>
    <property type="match status" value="2"/>
</dbReference>
<organism evidence="3 4">
    <name type="scientific">Cylicocyclus nassatus</name>
    <name type="common">Nematode worm</name>
    <dbReference type="NCBI Taxonomy" id="53992"/>
    <lineage>
        <taxon>Eukaryota</taxon>
        <taxon>Metazoa</taxon>
        <taxon>Ecdysozoa</taxon>
        <taxon>Nematoda</taxon>
        <taxon>Chromadorea</taxon>
        <taxon>Rhabditida</taxon>
        <taxon>Rhabditina</taxon>
        <taxon>Rhabditomorpha</taxon>
        <taxon>Strongyloidea</taxon>
        <taxon>Strongylidae</taxon>
        <taxon>Cylicocyclus</taxon>
    </lineage>
</organism>
<evidence type="ECO:0000259" key="2">
    <source>
        <dbReference type="PROSITE" id="PS50157"/>
    </source>
</evidence>
<accession>A0AA36DTV1</accession>
<dbReference type="InterPro" id="IPR052797">
    <property type="entry name" value="RegFact_GeneExpr_CellDeath"/>
</dbReference>
<evidence type="ECO:0000256" key="1">
    <source>
        <dbReference type="PROSITE-ProRule" id="PRU00042"/>
    </source>
</evidence>
<comment type="caution">
    <text evidence="3">The sequence shown here is derived from an EMBL/GenBank/DDBJ whole genome shotgun (WGS) entry which is preliminary data.</text>
</comment>
<protein>
    <recommendedName>
        <fullName evidence="2">C2H2-type domain-containing protein</fullName>
    </recommendedName>
</protein>
<sequence>MSRMRLRQKRREQVRVRRGGKAYATGKPVISCDVCGSCFTRNSAYNVHLRRKHPEKSKLRTISCPLCDAEMSNHQELIKHAHMSHATKEDDYTVKSVTFKNPQKYKEWKERTEKAYMIKHFVSSVTISNSVRTTRLRCSRALRSLNNVPKKTRKTVAYCTAYMKVVEDGGNINVEYCSTHCCHDISPAKSIQEQFRPHESQ</sequence>
<dbReference type="EMBL" id="CATQJL010000112">
    <property type="protein sequence ID" value="CAJ0593313.1"/>
    <property type="molecule type" value="Genomic_DNA"/>
</dbReference>
<evidence type="ECO:0000313" key="4">
    <source>
        <dbReference type="Proteomes" id="UP001176961"/>
    </source>
</evidence>